<keyword evidence="6" id="KW-1185">Reference proteome</keyword>
<dbReference type="RefSeq" id="WP_263713464.1">
    <property type="nucleotide sequence ID" value="NZ_JAOWKX010000009.1"/>
</dbReference>
<evidence type="ECO:0000256" key="3">
    <source>
        <dbReference type="ARBA" id="ARBA00023239"/>
    </source>
</evidence>
<reference evidence="5 6" key="1">
    <citation type="submission" date="2022-10" db="EMBL/GenBank/DDBJ databases">
        <title>Aestuariibacter sp. AA17 isolated from Montipora capitata coral fragment.</title>
        <authorList>
            <person name="Emsley S.A."/>
            <person name="Pfannmuller K.M."/>
            <person name="Loughran R.M."/>
            <person name="Shlafstein M."/>
            <person name="Papke E."/>
            <person name="Saw J.H."/>
            <person name="Ushijima B."/>
            <person name="Videau P."/>
        </authorList>
    </citation>
    <scope>NUCLEOTIDE SEQUENCE [LARGE SCALE GENOMIC DNA]</scope>
    <source>
        <strain evidence="5 6">AA17</strain>
    </source>
</reference>
<dbReference type="GO" id="GO:0008813">
    <property type="term" value="F:chorismate lyase activity"/>
    <property type="evidence" value="ECO:0007669"/>
    <property type="project" value="UniProtKB-EC"/>
</dbReference>
<dbReference type="Gene3D" id="3.40.1410.10">
    <property type="entry name" value="Chorismate lyase-like"/>
    <property type="match status" value="1"/>
</dbReference>
<proteinExistence type="inferred from homology"/>
<accession>A0ABT3ABY0</accession>
<evidence type="ECO:0000256" key="4">
    <source>
        <dbReference type="HAMAP-Rule" id="MF_01632"/>
    </source>
</evidence>
<feature type="binding site" evidence="4">
    <location>
        <position position="125"/>
    </location>
    <ligand>
        <name>substrate</name>
    </ligand>
</feature>
<sequence length="197" mass="21783">MNTHIAFPVNLPASWHQPSALNVPDPCLKDWLLNSGSLTERLQAHSRRFALRVIGQQASPLSEEEVAHMALAKASVPSLNTLESKAWQVREVVLYGDDSPWVFARSILPEGLCETALSGLGEKPLGQLIFNNNAYQRSSFEISQLPASHPLLTSLGLSSSYPLWARRSRFFLNSFSMSVAEVFLPGAPAYKYMEPVT</sequence>
<dbReference type="SUPFAM" id="SSF64288">
    <property type="entry name" value="Chorismate lyase-like"/>
    <property type="match status" value="1"/>
</dbReference>
<gene>
    <name evidence="4" type="primary">ubiC</name>
    <name evidence="5" type="ORF">OE749_15885</name>
</gene>
<name>A0ABT3ABY0_9ALTE</name>
<feature type="binding site" evidence="4">
    <location>
        <position position="181"/>
    </location>
    <ligand>
        <name>substrate</name>
    </ligand>
</feature>
<keyword evidence="4" id="KW-0670">Pyruvate</keyword>
<protein>
    <recommendedName>
        <fullName evidence="4">Probable chorismate pyruvate-lyase</fullName>
        <shortName evidence="4">CL</shortName>
        <shortName evidence="4">CPL</shortName>
        <ecNumber evidence="4">4.1.3.40</ecNumber>
    </recommendedName>
</protein>
<comment type="caution">
    <text evidence="5">The sequence shown here is derived from an EMBL/GenBank/DDBJ whole genome shotgun (WGS) entry which is preliminary data.</text>
</comment>
<comment type="catalytic activity">
    <reaction evidence="4">
        <text>chorismate = 4-hydroxybenzoate + pyruvate</text>
        <dbReference type="Rhea" id="RHEA:16505"/>
        <dbReference type="ChEBI" id="CHEBI:15361"/>
        <dbReference type="ChEBI" id="CHEBI:17879"/>
        <dbReference type="ChEBI" id="CHEBI:29748"/>
        <dbReference type="EC" id="4.1.3.40"/>
    </reaction>
</comment>
<dbReference type="InterPro" id="IPR028978">
    <property type="entry name" value="Chorismate_lyase_/UTRA_dom_sf"/>
</dbReference>
<keyword evidence="3 4" id="KW-0456">Lyase</keyword>
<keyword evidence="2 4" id="KW-0831">Ubiquinone biosynthesis</keyword>
<evidence type="ECO:0000256" key="1">
    <source>
        <dbReference type="ARBA" id="ARBA00022490"/>
    </source>
</evidence>
<dbReference type="PANTHER" id="PTHR38683">
    <property type="entry name" value="CHORISMATE PYRUVATE-LYASE"/>
    <property type="match status" value="1"/>
</dbReference>
<comment type="function">
    <text evidence="4">Removes the pyruvyl group from chorismate, with concomitant aromatization of the ring, to provide 4-hydroxybenzoate (4HB) for the ubiquinone pathway.</text>
</comment>
<evidence type="ECO:0000313" key="5">
    <source>
        <dbReference type="EMBL" id="MCV2886174.1"/>
    </source>
</evidence>
<dbReference type="HAMAP" id="MF_01632">
    <property type="entry name" value="UbiC"/>
    <property type="match status" value="1"/>
</dbReference>
<comment type="pathway">
    <text evidence="4">Cofactor biosynthesis; ubiquinone biosynthesis.</text>
</comment>
<feature type="binding site" evidence="4">
    <location>
        <position position="90"/>
    </location>
    <ligand>
        <name>substrate</name>
    </ligand>
</feature>
<evidence type="ECO:0000256" key="2">
    <source>
        <dbReference type="ARBA" id="ARBA00022688"/>
    </source>
</evidence>
<dbReference type="Proteomes" id="UP001652504">
    <property type="component" value="Unassembled WGS sequence"/>
</dbReference>
<dbReference type="PANTHER" id="PTHR38683:SF1">
    <property type="entry name" value="CHORISMATE PYRUVATE-LYASE"/>
    <property type="match status" value="1"/>
</dbReference>
<comment type="caution">
    <text evidence="4">Lacks conserved residue(s) required for the propagation of feature annotation.</text>
</comment>
<comment type="subcellular location">
    <subcellularLocation>
        <location evidence="4">Cytoplasm</location>
    </subcellularLocation>
</comment>
<evidence type="ECO:0000313" key="6">
    <source>
        <dbReference type="Proteomes" id="UP001652504"/>
    </source>
</evidence>
<dbReference type="EMBL" id="JAOWKX010000009">
    <property type="protein sequence ID" value="MCV2886174.1"/>
    <property type="molecule type" value="Genomic_DNA"/>
</dbReference>
<dbReference type="EC" id="4.1.3.40" evidence="4"/>
<dbReference type="InterPro" id="IPR007440">
    <property type="entry name" value="Chorismate--pyruvate_lyase"/>
</dbReference>
<dbReference type="Pfam" id="PF04345">
    <property type="entry name" value="Chor_lyase"/>
    <property type="match status" value="1"/>
</dbReference>
<comment type="similarity">
    <text evidence="4">Belongs to the UbiC family.</text>
</comment>
<organism evidence="5 6">
    <name type="scientific">Fluctibacter corallii</name>
    <dbReference type="NCBI Taxonomy" id="2984329"/>
    <lineage>
        <taxon>Bacteria</taxon>
        <taxon>Pseudomonadati</taxon>
        <taxon>Pseudomonadota</taxon>
        <taxon>Gammaproteobacteria</taxon>
        <taxon>Alteromonadales</taxon>
        <taxon>Alteromonadaceae</taxon>
        <taxon>Fluctibacter</taxon>
    </lineage>
</organism>
<keyword evidence="1 4" id="KW-0963">Cytoplasm</keyword>